<evidence type="ECO:0000313" key="3">
    <source>
        <dbReference type="Proteomes" id="UP000663827"/>
    </source>
</evidence>
<protein>
    <submittedName>
        <fullName evidence="2">Uncharacterized protein</fullName>
    </submittedName>
</protein>
<feature type="compositionally biased region" description="Basic and acidic residues" evidence="1">
    <location>
        <begin position="87"/>
        <end position="97"/>
    </location>
</feature>
<proteinExistence type="predicted"/>
<evidence type="ECO:0000313" key="2">
    <source>
        <dbReference type="EMBL" id="CAE7133711.1"/>
    </source>
</evidence>
<feature type="region of interest" description="Disordered" evidence="1">
    <location>
        <begin position="110"/>
        <end position="129"/>
    </location>
</feature>
<accession>A0A8H3DW88</accession>
<feature type="compositionally biased region" description="Low complexity" evidence="1">
    <location>
        <begin position="66"/>
        <end position="82"/>
    </location>
</feature>
<dbReference type="AlphaFoldDB" id="A0A8H3DW88"/>
<feature type="compositionally biased region" description="Polar residues" evidence="1">
    <location>
        <begin position="114"/>
        <end position="129"/>
    </location>
</feature>
<sequence length="645" mass="71243">MSAPENSFDFSECAAGFAEAATLLAEAARHLSDAAGAMCDEFQLKNDNTIHLKNDEKHSLDDDSVNSRNTSNSESNTEDANTGNNVHRPDSRVGKPEPHVLPVAEAEQPFQDGSYGSLSPSTSALTGQEPNGSLLLPGRYYIILEEEFDILPLIAAYASIGRKTLCCMPFVERSQSWRILLSAILINHEVLELTDQPSAFSPGVAQFMSSSKPSLLIQSFTSWQTHRTVGSISDSFLVWGFLNVGEEQLSRIQDTVQNTRHTCAIVTPEEYENFNFKTYFASLGFAEHPKSTLVKQFDVASLLSGFRTIVQRVLNDPEFNNNIHLLYKACSGFYMNPPTEIIWRSDTKAAQLAKRFAARILLHGLQEDGSSRFKPDGVVLPNDQGFDTLSQNRAVPLGLVEKDVFGPPGWRLRTYNSFNSVPPVHGTTLPQESAILRSTHLATNPAGRWYIVLQEDFDAIPFISYQVELDQKVVCFTSYGTSTKPHHKIFTRMTNYPVIQANNGKKNITARASAFNSLQSGLMLLPGTKDISALVTNLDTIIYWGFPPESIAEHLISLRATHVYILLSSDGPFFGGQNTTLHAHGIEYYPQSTQINSTGPGSPLHRYRDKARQVMEILPTQVINKIYASSVGTPSILASCSTPVE</sequence>
<reference evidence="2" key="1">
    <citation type="submission" date="2021-01" db="EMBL/GenBank/DDBJ databases">
        <authorList>
            <person name="Kaushik A."/>
        </authorList>
    </citation>
    <scope>NUCLEOTIDE SEQUENCE</scope>
    <source>
        <strain evidence="2">AG5</strain>
    </source>
</reference>
<comment type="caution">
    <text evidence="2">The sequence shown here is derived from an EMBL/GenBank/DDBJ whole genome shotgun (WGS) entry which is preliminary data.</text>
</comment>
<organism evidence="2 3">
    <name type="scientific">Rhizoctonia solani</name>
    <dbReference type="NCBI Taxonomy" id="456999"/>
    <lineage>
        <taxon>Eukaryota</taxon>
        <taxon>Fungi</taxon>
        <taxon>Dikarya</taxon>
        <taxon>Basidiomycota</taxon>
        <taxon>Agaricomycotina</taxon>
        <taxon>Agaricomycetes</taxon>
        <taxon>Cantharellales</taxon>
        <taxon>Ceratobasidiaceae</taxon>
        <taxon>Rhizoctonia</taxon>
    </lineage>
</organism>
<gene>
    <name evidence="2" type="ORF">RDB_LOCUS66766</name>
</gene>
<evidence type="ECO:0000256" key="1">
    <source>
        <dbReference type="SAM" id="MobiDB-lite"/>
    </source>
</evidence>
<name>A0A8H3DW88_9AGAM</name>
<dbReference type="EMBL" id="CAJNJQ010001337">
    <property type="protein sequence ID" value="CAE7133711.1"/>
    <property type="molecule type" value="Genomic_DNA"/>
</dbReference>
<dbReference type="OrthoDB" id="3143741at2759"/>
<dbReference type="Proteomes" id="UP000663827">
    <property type="component" value="Unassembled WGS sequence"/>
</dbReference>
<feature type="region of interest" description="Disordered" evidence="1">
    <location>
        <begin position="55"/>
        <end position="97"/>
    </location>
</feature>